<dbReference type="Pfam" id="PF00350">
    <property type="entry name" value="Dynamin_N"/>
    <property type="match status" value="1"/>
</dbReference>
<dbReference type="Gene3D" id="3.40.50.300">
    <property type="entry name" value="P-loop containing nucleotide triphosphate hydrolases"/>
    <property type="match status" value="1"/>
</dbReference>
<dbReference type="EMBL" id="CAJNOQ010041630">
    <property type="protein sequence ID" value="CAF1624279.1"/>
    <property type="molecule type" value="Genomic_DNA"/>
</dbReference>
<dbReference type="Proteomes" id="UP000681722">
    <property type="component" value="Unassembled WGS sequence"/>
</dbReference>
<dbReference type="GO" id="GO:0016020">
    <property type="term" value="C:membrane"/>
    <property type="evidence" value="ECO:0007669"/>
    <property type="project" value="TreeGrafter"/>
</dbReference>
<evidence type="ECO:0000313" key="2">
    <source>
        <dbReference type="EMBL" id="CAF1624279.1"/>
    </source>
</evidence>
<dbReference type="EMBL" id="CAJOBC010109005">
    <property type="protein sequence ID" value="CAF4516971.1"/>
    <property type="molecule type" value="Genomic_DNA"/>
</dbReference>
<dbReference type="Proteomes" id="UP000663829">
    <property type="component" value="Unassembled WGS sequence"/>
</dbReference>
<dbReference type="GO" id="GO:0008017">
    <property type="term" value="F:microtubule binding"/>
    <property type="evidence" value="ECO:0007669"/>
    <property type="project" value="TreeGrafter"/>
</dbReference>
<sequence>MLVEKSSVLEALSGIQLPRAQNICTRCPFRITLSDSNAREYATVHRIGQDKIELTDFNDINKYVIILTDELTGTAFNVVSTPIILEVFKHDVHDLTLQLVQT</sequence>
<keyword evidence="4" id="KW-1185">Reference proteome</keyword>
<organism evidence="2 4">
    <name type="scientific">Didymodactylos carnosus</name>
    <dbReference type="NCBI Taxonomy" id="1234261"/>
    <lineage>
        <taxon>Eukaryota</taxon>
        <taxon>Metazoa</taxon>
        <taxon>Spiralia</taxon>
        <taxon>Gnathifera</taxon>
        <taxon>Rotifera</taxon>
        <taxon>Eurotatoria</taxon>
        <taxon>Bdelloidea</taxon>
        <taxon>Philodinida</taxon>
        <taxon>Philodinidae</taxon>
        <taxon>Didymodactylos</taxon>
    </lineage>
</organism>
<evidence type="ECO:0000313" key="3">
    <source>
        <dbReference type="EMBL" id="CAF4516971.1"/>
    </source>
</evidence>
<feature type="domain" description="Dynamin N-terminal" evidence="1">
    <location>
        <begin position="5"/>
        <end position="97"/>
    </location>
</feature>
<dbReference type="GO" id="GO:0003924">
    <property type="term" value="F:GTPase activity"/>
    <property type="evidence" value="ECO:0007669"/>
    <property type="project" value="TreeGrafter"/>
</dbReference>
<dbReference type="PANTHER" id="PTHR11566">
    <property type="entry name" value="DYNAMIN"/>
    <property type="match status" value="1"/>
</dbReference>
<dbReference type="InterPro" id="IPR027417">
    <property type="entry name" value="P-loop_NTPase"/>
</dbReference>
<reference evidence="2" key="1">
    <citation type="submission" date="2021-02" db="EMBL/GenBank/DDBJ databases">
        <authorList>
            <person name="Nowell W R."/>
        </authorList>
    </citation>
    <scope>NUCLEOTIDE SEQUENCE</scope>
</reference>
<dbReference type="InterPro" id="IPR022812">
    <property type="entry name" value="Dynamin"/>
</dbReference>
<proteinExistence type="predicted"/>
<evidence type="ECO:0000259" key="1">
    <source>
        <dbReference type="Pfam" id="PF00350"/>
    </source>
</evidence>
<dbReference type="SUPFAM" id="SSF52540">
    <property type="entry name" value="P-loop containing nucleoside triphosphate hydrolases"/>
    <property type="match status" value="1"/>
</dbReference>
<dbReference type="InterPro" id="IPR045063">
    <property type="entry name" value="Dynamin_N"/>
</dbReference>
<dbReference type="OrthoDB" id="5061070at2759"/>
<accession>A0A816CLN0</accession>
<gene>
    <name evidence="2" type="ORF">GPM918_LOCUS43931</name>
    <name evidence="3" type="ORF">SRO942_LOCUS45587</name>
</gene>
<protein>
    <recommendedName>
        <fullName evidence="1">Dynamin N-terminal domain-containing protein</fullName>
    </recommendedName>
</protein>
<evidence type="ECO:0000313" key="4">
    <source>
        <dbReference type="Proteomes" id="UP000663829"/>
    </source>
</evidence>
<dbReference type="AlphaFoldDB" id="A0A816CLN0"/>
<dbReference type="GO" id="GO:0005874">
    <property type="term" value="C:microtubule"/>
    <property type="evidence" value="ECO:0007669"/>
    <property type="project" value="TreeGrafter"/>
</dbReference>
<comment type="caution">
    <text evidence="2">The sequence shown here is derived from an EMBL/GenBank/DDBJ whole genome shotgun (WGS) entry which is preliminary data.</text>
</comment>
<dbReference type="GO" id="GO:0005737">
    <property type="term" value="C:cytoplasm"/>
    <property type="evidence" value="ECO:0007669"/>
    <property type="project" value="TreeGrafter"/>
</dbReference>
<name>A0A816CLN0_9BILA</name>